<evidence type="ECO:0000313" key="2">
    <source>
        <dbReference type="EMBL" id="MBU9720828.1"/>
    </source>
</evidence>
<sequence length="142" mass="15965">MKTESSAKTVNYKKHLRIVITLFCLSIVAMLYMLPMDTVVEEEGDLSWTIQWAAKDYPIRTENQTTIQVIVMEDPYTWLEGADVKGEFHAGTAKAEVELVHVDGGLYEGRTTFSQPGNWTGVVTVKEGDRKNSQEVNIMVHG</sequence>
<gene>
    <name evidence="2" type="ORF">KS407_05120</name>
</gene>
<name>A0ABS6JQS1_9BACI</name>
<keyword evidence="1" id="KW-0472">Membrane</keyword>
<evidence type="ECO:0000256" key="1">
    <source>
        <dbReference type="SAM" id="Phobius"/>
    </source>
</evidence>
<feature type="transmembrane region" description="Helical" evidence="1">
    <location>
        <begin position="16"/>
        <end position="34"/>
    </location>
</feature>
<protein>
    <submittedName>
        <fullName evidence="2">FixH family protein</fullName>
    </submittedName>
</protein>
<keyword evidence="1" id="KW-0812">Transmembrane</keyword>
<dbReference type="EMBL" id="JAHQCR010000021">
    <property type="protein sequence ID" value="MBU9720828.1"/>
    <property type="molecule type" value="Genomic_DNA"/>
</dbReference>
<accession>A0ABS6JQS1</accession>
<reference evidence="2 3" key="1">
    <citation type="submission" date="2021-06" db="EMBL/GenBank/DDBJ databases">
        <title>Bacillus sp. RD4P76, an endophyte from a halophyte.</title>
        <authorList>
            <person name="Sun J.-Q."/>
        </authorList>
    </citation>
    <scope>NUCLEOTIDE SEQUENCE [LARGE SCALE GENOMIC DNA]</scope>
    <source>
        <strain evidence="2 3">JCM 17098</strain>
    </source>
</reference>
<dbReference type="RefSeq" id="WP_088074567.1">
    <property type="nucleotide sequence ID" value="NZ_JAHQCR010000021.1"/>
</dbReference>
<keyword evidence="1" id="KW-1133">Transmembrane helix</keyword>
<organism evidence="2 3">
    <name type="scientific">Evansella alkalicola</name>
    <dbReference type="NCBI Taxonomy" id="745819"/>
    <lineage>
        <taxon>Bacteria</taxon>
        <taxon>Bacillati</taxon>
        <taxon>Bacillota</taxon>
        <taxon>Bacilli</taxon>
        <taxon>Bacillales</taxon>
        <taxon>Bacillaceae</taxon>
        <taxon>Evansella</taxon>
    </lineage>
</organism>
<dbReference type="Proteomes" id="UP000790580">
    <property type="component" value="Unassembled WGS sequence"/>
</dbReference>
<keyword evidence="3" id="KW-1185">Reference proteome</keyword>
<comment type="caution">
    <text evidence="2">The sequence shown here is derived from an EMBL/GenBank/DDBJ whole genome shotgun (WGS) entry which is preliminary data.</text>
</comment>
<evidence type="ECO:0000313" key="3">
    <source>
        <dbReference type="Proteomes" id="UP000790580"/>
    </source>
</evidence>
<proteinExistence type="predicted"/>